<keyword evidence="1" id="KW-0378">Hydrolase</keyword>
<reference evidence="4" key="1">
    <citation type="journal article" date="2014" name="Int. J. Syst. Evol. Microbiol.">
        <title>Complete genome sequence of Corynebacterium casei LMG S-19264T (=DSM 44701T), isolated from a smear-ripened cheese.</title>
        <authorList>
            <consortium name="US DOE Joint Genome Institute (JGI-PGF)"/>
            <person name="Walter F."/>
            <person name="Albersmeier A."/>
            <person name="Kalinowski J."/>
            <person name="Ruckert C."/>
        </authorList>
    </citation>
    <scope>NUCLEOTIDE SEQUENCE</scope>
    <source>
        <strain evidence="4">JCM 3091</strain>
    </source>
</reference>
<feature type="chain" id="PRO_5035165060" description="Mannosyl-glycoprotein endo-beta-N-acetylglucosamidase-like domain-containing protein" evidence="2">
    <location>
        <begin position="22"/>
        <end position="360"/>
    </location>
</feature>
<dbReference type="InterPro" id="IPR002901">
    <property type="entry name" value="MGlyc_endo_b_GlcNAc-like_dom"/>
</dbReference>
<dbReference type="GO" id="GO:0004040">
    <property type="term" value="F:amidase activity"/>
    <property type="evidence" value="ECO:0007669"/>
    <property type="project" value="InterPro"/>
</dbReference>
<accession>A0A8J3BPD7</accession>
<dbReference type="InterPro" id="IPR051056">
    <property type="entry name" value="Glycosyl_Hydrolase_73"/>
</dbReference>
<gene>
    <name evidence="4" type="ORF">GCM10010124_15300</name>
</gene>
<dbReference type="Proteomes" id="UP000662200">
    <property type="component" value="Unassembled WGS sequence"/>
</dbReference>
<dbReference type="PRINTS" id="PR01002">
    <property type="entry name" value="FLGFLGJ"/>
</dbReference>
<protein>
    <recommendedName>
        <fullName evidence="3">Mannosyl-glycoprotein endo-beta-N-acetylglucosamidase-like domain-containing protein</fullName>
    </recommendedName>
</protein>
<dbReference type="Gene3D" id="1.10.530.10">
    <property type="match status" value="1"/>
</dbReference>
<evidence type="ECO:0000313" key="4">
    <source>
        <dbReference type="EMBL" id="GGK23773.1"/>
    </source>
</evidence>
<dbReference type="NCBIfam" id="NF038016">
    <property type="entry name" value="sporang_Gsm"/>
    <property type="match status" value="1"/>
</dbReference>
<dbReference type="SMART" id="SM00047">
    <property type="entry name" value="LYZ2"/>
    <property type="match status" value="1"/>
</dbReference>
<organism evidence="4 5">
    <name type="scientific">Pilimelia terevasa</name>
    <dbReference type="NCBI Taxonomy" id="53372"/>
    <lineage>
        <taxon>Bacteria</taxon>
        <taxon>Bacillati</taxon>
        <taxon>Actinomycetota</taxon>
        <taxon>Actinomycetes</taxon>
        <taxon>Micromonosporales</taxon>
        <taxon>Micromonosporaceae</taxon>
        <taxon>Pilimelia</taxon>
    </lineage>
</organism>
<sequence length="360" mass="39671">MRRLGSGMVTVLVGAATLVVAAPPAGAVVRRTATLHTTGAYVYVRNGPTSTNRIVAAVRQGTRLSVNCQVFGQGMAGRARTTGYWDKLTSGAYLSDAYVRWYPNRSVPWCSASGHRAVAAVYSRTATVTVHRGPDTRYAVVGRLSNRQRFGVACQQWGQRVQGPRTSSPIWNVLATGRQVPDALTLWRPGRPALPWCGQSPWSGPVSQSTFIRRVAPGAQAGQRAYRVPASVTIAQAILESGWGSSGLTRRDHNYFGIKCFGNPGQVAVGCRSYATHECGGGRCWKTRASFRVYRNLNGSMVDHGRWLAERPRYAGAFRYRLSPERFAMAIHRAGYATSPVYAANLIRIMRRYHLYRFNR</sequence>
<dbReference type="PANTHER" id="PTHR33308">
    <property type="entry name" value="PEPTIDOGLYCAN HYDROLASE FLGJ"/>
    <property type="match status" value="1"/>
</dbReference>
<keyword evidence="2" id="KW-0732">Signal</keyword>
<feature type="domain" description="Mannosyl-glycoprotein endo-beta-N-acetylglucosamidase-like" evidence="3">
    <location>
        <begin position="199"/>
        <end position="359"/>
    </location>
</feature>
<comment type="caution">
    <text evidence="4">The sequence shown here is derived from an EMBL/GenBank/DDBJ whole genome shotgun (WGS) entry which is preliminary data.</text>
</comment>
<reference evidence="4" key="2">
    <citation type="submission" date="2020-09" db="EMBL/GenBank/DDBJ databases">
        <authorList>
            <person name="Sun Q."/>
            <person name="Ohkuma M."/>
        </authorList>
    </citation>
    <scope>NUCLEOTIDE SEQUENCE</scope>
    <source>
        <strain evidence="4">JCM 3091</strain>
    </source>
</reference>
<dbReference type="PANTHER" id="PTHR33308:SF9">
    <property type="entry name" value="PEPTIDOGLYCAN HYDROLASE FLGJ"/>
    <property type="match status" value="1"/>
</dbReference>
<dbReference type="Pfam" id="PF01832">
    <property type="entry name" value="Glucosaminidase"/>
    <property type="match status" value="1"/>
</dbReference>
<dbReference type="EMBL" id="BMQC01000004">
    <property type="protein sequence ID" value="GGK23773.1"/>
    <property type="molecule type" value="Genomic_DNA"/>
</dbReference>
<evidence type="ECO:0000256" key="1">
    <source>
        <dbReference type="ARBA" id="ARBA00022801"/>
    </source>
</evidence>
<feature type="signal peptide" evidence="2">
    <location>
        <begin position="1"/>
        <end position="21"/>
    </location>
</feature>
<keyword evidence="5" id="KW-1185">Reference proteome</keyword>
<dbReference type="AlphaFoldDB" id="A0A8J3BPD7"/>
<evidence type="ECO:0000313" key="5">
    <source>
        <dbReference type="Proteomes" id="UP000662200"/>
    </source>
</evidence>
<evidence type="ECO:0000259" key="3">
    <source>
        <dbReference type="SMART" id="SM00047"/>
    </source>
</evidence>
<evidence type="ECO:0000256" key="2">
    <source>
        <dbReference type="SAM" id="SignalP"/>
    </source>
</evidence>
<proteinExistence type="predicted"/>
<name>A0A8J3BPD7_9ACTN</name>